<dbReference type="InterPro" id="IPR008503">
    <property type="entry name" value="Asp_endopeptidase"/>
</dbReference>
<protein>
    <submittedName>
        <fullName evidence="2">RimK/LysX family protein</fullName>
    </submittedName>
</protein>
<evidence type="ECO:0000259" key="1">
    <source>
        <dbReference type="Pfam" id="PF05618"/>
    </source>
</evidence>
<name>A0ABY6BIS8_9GAMM</name>
<feature type="domain" description="Retropepsin-like aspartic endopeptidase" evidence="1">
    <location>
        <begin position="6"/>
        <end position="139"/>
    </location>
</feature>
<gene>
    <name evidence="2" type="ORF">N4264_06360</name>
</gene>
<dbReference type="SUPFAM" id="SSF50630">
    <property type="entry name" value="Acid proteases"/>
    <property type="match status" value="1"/>
</dbReference>
<evidence type="ECO:0000313" key="3">
    <source>
        <dbReference type="Proteomes" id="UP001064632"/>
    </source>
</evidence>
<accession>A0ABY6BIS8</accession>
<dbReference type="InterPro" id="IPR021109">
    <property type="entry name" value="Peptidase_aspartic_dom_sf"/>
</dbReference>
<dbReference type="Pfam" id="PF05618">
    <property type="entry name" value="Zn_protease"/>
    <property type="match status" value="1"/>
</dbReference>
<dbReference type="EMBL" id="CP104694">
    <property type="protein sequence ID" value="UXI69268.1"/>
    <property type="molecule type" value="Genomic_DNA"/>
</dbReference>
<sequence>MQTLPVIGWREWVGLAGLGIVAVKAKVDTGARTSSLHVDSLERFRRGNQTWLRFQLRPGNRHGPSVVVAEAQATDRRRVTDSSGHATERWFILAAVRVGSLEFEAEINLTSRRNMLFPMLLGRTALAGRFQVDPRRSYLCSGTWGARGPELENEYRNPVA</sequence>
<reference evidence="2" key="1">
    <citation type="submission" date="2022-09" db="EMBL/GenBank/DDBJ databases">
        <title>Tahibacter sp. nov., isolated from a fresh water.</title>
        <authorList>
            <person name="Baek J.H."/>
            <person name="Lee J.K."/>
            <person name="Kim J.M."/>
            <person name="Jeon C.O."/>
        </authorList>
    </citation>
    <scope>NUCLEOTIDE SEQUENCE</scope>
    <source>
        <strain evidence="2">W38</strain>
    </source>
</reference>
<dbReference type="PANTHER" id="PTHR38037">
    <property type="entry name" value="ZN_PROTEASE DOMAIN-CONTAINING PROTEIN"/>
    <property type="match status" value="1"/>
</dbReference>
<dbReference type="Proteomes" id="UP001064632">
    <property type="component" value="Chromosome"/>
</dbReference>
<dbReference type="Gene3D" id="2.40.70.10">
    <property type="entry name" value="Acid Proteases"/>
    <property type="match status" value="1"/>
</dbReference>
<dbReference type="PANTHER" id="PTHR38037:SF2">
    <property type="entry name" value="ATP-DEPENDENT ZINC PROTEASE DOMAIN-CONTAINING PROTEIN-RELATED"/>
    <property type="match status" value="1"/>
</dbReference>
<organism evidence="2 3">
    <name type="scientific">Tahibacter amnicola</name>
    <dbReference type="NCBI Taxonomy" id="2976241"/>
    <lineage>
        <taxon>Bacteria</taxon>
        <taxon>Pseudomonadati</taxon>
        <taxon>Pseudomonadota</taxon>
        <taxon>Gammaproteobacteria</taxon>
        <taxon>Lysobacterales</taxon>
        <taxon>Rhodanobacteraceae</taxon>
        <taxon>Tahibacter</taxon>
    </lineage>
</organism>
<proteinExistence type="predicted"/>
<keyword evidence="3" id="KW-1185">Reference proteome</keyword>
<evidence type="ECO:0000313" key="2">
    <source>
        <dbReference type="EMBL" id="UXI69268.1"/>
    </source>
</evidence>